<dbReference type="PROSITE" id="PS01280">
    <property type="entry name" value="GIDA_1"/>
    <property type="match status" value="1"/>
</dbReference>
<evidence type="ECO:0000313" key="14">
    <source>
        <dbReference type="Proteomes" id="UP000244755"/>
    </source>
</evidence>
<keyword evidence="14" id="KW-1185">Reference proteome</keyword>
<dbReference type="InterPro" id="IPR047001">
    <property type="entry name" value="MnmG_C_subdom"/>
</dbReference>
<evidence type="ECO:0000256" key="7">
    <source>
        <dbReference type="ARBA" id="ARBA00022827"/>
    </source>
</evidence>
<dbReference type="InterPro" id="IPR036188">
    <property type="entry name" value="FAD/NAD-bd_sf"/>
</dbReference>
<dbReference type="HAMAP" id="MF_00129">
    <property type="entry name" value="MnmG_GidA"/>
    <property type="match status" value="1"/>
</dbReference>
<dbReference type="Pfam" id="PF13932">
    <property type="entry name" value="SAM_GIDA_C"/>
    <property type="match status" value="1"/>
</dbReference>
<evidence type="ECO:0000256" key="5">
    <source>
        <dbReference type="ARBA" id="ARBA00022630"/>
    </source>
</evidence>
<keyword evidence="7 11" id="KW-0274">FAD</keyword>
<accession>A0A2R4WJD8</accession>
<keyword evidence="6 11" id="KW-0819">tRNA processing</keyword>
<dbReference type="SMART" id="SM01228">
    <property type="entry name" value="GIDA_assoc_3"/>
    <property type="match status" value="1"/>
</dbReference>
<dbReference type="PROSITE" id="PS01281">
    <property type="entry name" value="GIDA_2"/>
    <property type="match status" value="1"/>
</dbReference>
<evidence type="ECO:0000256" key="3">
    <source>
        <dbReference type="ARBA" id="ARBA00007653"/>
    </source>
</evidence>
<comment type="cofactor">
    <cofactor evidence="1 11">
        <name>FAD</name>
        <dbReference type="ChEBI" id="CHEBI:57692"/>
    </cofactor>
</comment>
<dbReference type="FunFam" id="3.50.50.60:FF:000002">
    <property type="entry name" value="tRNA uridine 5-carboxymethylaminomethyl modification enzyme MnmG"/>
    <property type="match status" value="1"/>
</dbReference>
<dbReference type="EMBL" id="CP028843">
    <property type="protein sequence ID" value="AWB21650.1"/>
    <property type="molecule type" value="Genomic_DNA"/>
</dbReference>
<reference evidence="13 14" key="1">
    <citation type="submission" date="2018-04" db="EMBL/GenBank/DDBJ databases">
        <title>Methylobacterium sp. PR1016A genome.</title>
        <authorList>
            <person name="Park W."/>
        </authorList>
    </citation>
    <scope>NUCLEOTIDE SEQUENCE [LARGE SCALE GENOMIC DNA]</scope>
    <source>
        <strain evidence="13 14">PR1016A</strain>
    </source>
</reference>
<dbReference type="Pfam" id="PF01134">
    <property type="entry name" value="GIDA"/>
    <property type="match status" value="1"/>
</dbReference>
<dbReference type="InterPro" id="IPR002218">
    <property type="entry name" value="MnmG-rel"/>
</dbReference>
<evidence type="ECO:0000256" key="10">
    <source>
        <dbReference type="ARBA" id="ARBA00031800"/>
    </source>
</evidence>
<dbReference type="Gene3D" id="1.10.150.570">
    <property type="entry name" value="GidA associated domain, C-terminal subdomain"/>
    <property type="match status" value="1"/>
</dbReference>
<dbReference type="PANTHER" id="PTHR11806">
    <property type="entry name" value="GLUCOSE INHIBITED DIVISION PROTEIN A"/>
    <property type="match status" value="1"/>
</dbReference>
<organism evidence="13 14">
    <name type="scientific">Methylobacterium currus</name>
    <dbReference type="NCBI Taxonomy" id="2051553"/>
    <lineage>
        <taxon>Bacteria</taxon>
        <taxon>Pseudomonadati</taxon>
        <taxon>Pseudomonadota</taxon>
        <taxon>Alphaproteobacteria</taxon>
        <taxon>Hyphomicrobiales</taxon>
        <taxon>Methylobacteriaceae</taxon>
        <taxon>Methylobacterium</taxon>
    </lineage>
</organism>
<feature type="binding site" evidence="11">
    <location>
        <begin position="15"/>
        <end position="20"/>
    </location>
    <ligand>
        <name>FAD</name>
        <dbReference type="ChEBI" id="CHEBI:57692"/>
    </ligand>
</feature>
<feature type="binding site" evidence="11">
    <location>
        <begin position="274"/>
        <end position="288"/>
    </location>
    <ligand>
        <name>NAD(+)</name>
        <dbReference type="ChEBI" id="CHEBI:57540"/>
    </ligand>
</feature>
<dbReference type="InterPro" id="IPR040131">
    <property type="entry name" value="MnmG_N"/>
</dbReference>
<dbReference type="PANTHER" id="PTHR11806:SF0">
    <property type="entry name" value="PROTEIN MTO1 HOMOLOG, MITOCHONDRIAL"/>
    <property type="match status" value="1"/>
</dbReference>
<evidence type="ECO:0000256" key="4">
    <source>
        <dbReference type="ARBA" id="ARBA00020461"/>
    </source>
</evidence>
<dbReference type="GO" id="GO:0050660">
    <property type="term" value="F:flavin adenine dinucleotide binding"/>
    <property type="evidence" value="ECO:0007669"/>
    <property type="project" value="UniProtKB-UniRule"/>
</dbReference>
<evidence type="ECO:0000256" key="6">
    <source>
        <dbReference type="ARBA" id="ARBA00022694"/>
    </source>
</evidence>
<dbReference type="KEGG" id="mee:DA075_12570"/>
<proteinExistence type="inferred from homology"/>
<evidence type="ECO:0000313" key="13">
    <source>
        <dbReference type="EMBL" id="AWB21650.1"/>
    </source>
</evidence>
<evidence type="ECO:0000256" key="11">
    <source>
        <dbReference type="HAMAP-Rule" id="MF_00129"/>
    </source>
</evidence>
<evidence type="ECO:0000256" key="8">
    <source>
        <dbReference type="ARBA" id="ARBA00023027"/>
    </source>
</evidence>
<keyword evidence="8 11" id="KW-0520">NAD</keyword>
<dbReference type="GO" id="GO:0005829">
    <property type="term" value="C:cytosol"/>
    <property type="evidence" value="ECO:0007669"/>
    <property type="project" value="TreeGrafter"/>
</dbReference>
<evidence type="ECO:0000259" key="12">
    <source>
        <dbReference type="SMART" id="SM01228"/>
    </source>
</evidence>
<keyword evidence="11" id="KW-0963">Cytoplasm</keyword>
<evidence type="ECO:0000256" key="2">
    <source>
        <dbReference type="ARBA" id="ARBA00003717"/>
    </source>
</evidence>
<dbReference type="OrthoDB" id="9815560at2"/>
<gene>
    <name evidence="11" type="primary">mnmG</name>
    <name evidence="11" type="synonym">gidA</name>
    <name evidence="13" type="ORF">DA075_12570</name>
</gene>
<dbReference type="InterPro" id="IPR049312">
    <property type="entry name" value="GIDA_C_N"/>
</dbReference>
<sequence length="627" mass="67469">MHTDDSSTYDVIVVGGGHAGAEAAAAAARYGARTALVTHRRDTLGAMSCNPAIGGLGKGHLVREVDALDGLMGRVADQAGIQFRLLNRRKGPAVRGPRTQADRKLYAQAMQALLSETPNLTIVESEVADLSVHDGRVSGAVLADGRTLPCRAVVLTTGTFLRGLIHIGDVTTPAGRIGEGPALGLSATLNRHGFALGRLKTGTPPRLDGRTIDWHGIDKQAADDDPVPFSTLTERITTPQVECGVTRTGQAAHDLIRANLHRSAMYSGGITSRGPRYCPSIEDKVVRFGDRDGHQIFLEPEGLDDPTVYPNGISTSLPEEVQHGIVRLLPGCERAVILRPGYAIEYDYVDPRELDPTLQTRRIAGLFLAGQINGTTGYEEAAGQGLAAGLNAARLAGAADLAVFDRAESYIGVMIDDLVTHGVSEPYRMFTSRSEYRLSLRVDNADERLTERGIALGCVSANRAAHDAKRRKALRSAREMLDDLSLTPTEAQRHGIVLNQDGIRRSAFQLLSYPEITWDRLAMVWPQLRGTPPALADRLCTDATYAVYLDRQRADIAAFRRDEAVALPALLDYGSIAGLSNELRLKLDKVRPLTLGQAARIEGVTPAALTLLAAHARRGTPAQVPAE</sequence>
<dbReference type="InterPro" id="IPR020595">
    <property type="entry name" value="MnmG-rel_CS"/>
</dbReference>
<dbReference type="Gene3D" id="3.50.50.60">
    <property type="entry name" value="FAD/NAD(P)-binding domain"/>
    <property type="match status" value="2"/>
</dbReference>
<comment type="similarity">
    <text evidence="3 11">Belongs to the MnmG family.</text>
</comment>
<dbReference type="GO" id="GO:0030488">
    <property type="term" value="P:tRNA methylation"/>
    <property type="evidence" value="ECO:0007669"/>
    <property type="project" value="TreeGrafter"/>
</dbReference>
<dbReference type="InterPro" id="IPR026904">
    <property type="entry name" value="MnmG_C"/>
</dbReference>
<dbReference type="RefSeq" id="WP_099953523.1">
    <property type="nucleotide sequence ID" value="NZ_CP028843.1"/>
</dbReference>
<dbReference type="InterPro" id="IPR004416">
    <property type="entry name" value="MnmG"/>
</dbReference>
<name>A0A2R4WJD8_9HYPH</name>
<feature type="domain" description="tRNA uridine 5-carboxymethylaminomethyl modification enzyme C-terminal subdomain" evidence="12">
    <location>
        <begin position="543"/>
        <end position="614"/>
    </location>
</feature>
<dbReference type="NCBIfam" id="TIGR00136">
    <property type="entry name" value="mnmG_gidA"/>
    <property type="match status" value="1"/>
</dbReference>
<protein>
    <recommendedName>
        <fullName evidence="4 11">tRNA uridine 5-carboxymethylaminomethyl modification enzyme MnmG</fullName>
    </recommendedName>
    <alternativeName>
        <fullName evidence="10 11">Glucose-inhibited division protein A</fullName>
    </alternativeName>
</protein>
<dbReference type="InterPro" id="IPR044920">
    <property type="entry name" value="MnmG_C_subdom_sf"/>
</dbReference>
<dbReference type="FunFam" id="1.10.150.570:FF:000001">
    <property type="entry name" value="tRNA uridine 5-carboxymethylaminomethyl modification enzyme MnmG"/>
    <property type="match status" value="1"/>
</dbReference>
<evidence type="ECO:0000256" key="9">
    <source>
        <dbReference type="ARBA" id="ARBA00025948"/>
    </source>
</evidence>
<keyword evidence="5 11" id="KW-0285">Flavoprotein</keyword>
<dbReference type="SUPFAM" id="SSF51905">
    <property type="entry name" value="FAD/NAD(P)-binding domain"/>
    <property type="match status" value="1"/>
</dbReference>
<dbReference type="Proteomes" id="UP000244755">
    <property type="component" value="Chromosome 1"/>
</dbReference>
<evidence type="ECO:0000256" key="1">
    <source>
        <dbReference type="ARBA" id="ARBA00001974"/>
    </source>
</evidence>
<dbReference type="Pfam" id="PF21680">
    <property type="entry name" value="GIDA_C_1st"/>
    <property type="match status" value="1"/>
</dbReference>
<comment type="caution">
    <text evidence="11">Lacks conserved residue(s) required for the propagation of feature annotation.</text>
</comment>
<comment type="subunit">
    <text evidence="9 11">Homodimer. Heterotetramer of two MnmE and two MnmG subunits.</text>
</comment>
<dbReference type="FunFam" id="3.50.50.60:FF:000082">
    <property type="entry name" value="protein MTO1 homolog, mitochondrial isoform X1"/>
    <property type="match status" value="1"/>
</dbReference>
<dbReference type="GO" id="GO:0002098">
    <property type="term" value="P:tRNA wobble uridine modification"/>
    <property type="evidence" value="ECO:0007669"/>
    <property type="project" value="InterPro"/>
</dbReference>
<comment type="subcellular location">
    <subcellularLocation>
        <location evidence="11">Cytoplasm</location>
    </subcellularLocation>
</comment>
<dbReference type="AlphaFoldDB" id="A0A2R4WJD8"/>
<comment type="function">
    <text evidence="2 11">NAD-binding protein involved in the addition of a carboxymethylaminomethyl (cmnm) group at the wobble position (U34) of certain tRNAs, forming tRNA-cmnm(5)s(2)U34.</text>
</comment>